<proteinExistence type="predicted"/>
<name>A0A381EKT0_CAMUP</name>
<dbReference type="AlphaFoldDB" id="A0A381EKT0"/>
<reference evidence="1 2" key="1">
    <citation type="submission" date="2018-06" db="EMBL/GenBank/DDBJ databases">
        <authorList>
            <consortium name="Pathogen Informatics"/>
            <person name="Doyle S."/>
        </authorList>
    </citation>
    <scope>NUCLEOTIDE SEQUENCE [LARGE SCALE GENOMIC DNA]</scope>
    <source>
        <strain evidence="1 2">NCTC12264</strain>
    </source>
</reference>
<evidence type="ECO:0000313" key="2">
    <source>
        <dbReference type="Proteomes" id="UP000254161"/>
    </source>
</evidence>
<organism evidence="1 2">
    <name type="scientific">Campylobacter upsaliensis</name>
    <dbReference type="NCBI Taxonomy" id="28080"/>
    <lineage>
        <taxon>Bacteria</taxon>
        <taxon>Pseudomonadati</taxon>
        <taxon>Campylobacterota</taxon>
        <taxon>Epsilonproteobacteria</taxon>
        <taxon>Campylobacterales</taxon>
        <taxon>Campylobacteraceae</taxon>
        <taxon>Campylobacter</taxon>
    </lineage>
</organism>
<dbReference type="REBASE" id="426074">
    <property type="entry name" value="Cup12264ORF1827P"/>
</dbReference>
<sequence length="190" mass="22052">MNLYILTEERPKQEVLHTVIARFLQDKKFCAFIDTLKILPVVKDNCFTFSYEILGVSCNGLKKIYVKIVSGTSSFVDYLVFFQENEPTPKDIPLYAIEETKTNDSESRNTGVYQRITKFVYLNNFYPQTTKIMLYNLKTELKKPTQTGVFGTRILRTLGVEIMGKDFGENNEILKPFENIEELIAYKNLK</sequence>
<protein>
    <submittedName>
        <fullName evidence="1">Uncharacterized protein</fullName>
    </submittedName>
</protein>
<dbReference type="EMBL" id="UFUZ01000001">
    <property type="protein sequence ID" value="SUX27570.1"/>
    <property type="molecule type" value="Genomic_DNA"/>
</dbReference>
<dbReference type="RefSeq" id="WP_258865087.1">
    <property type="nucleotide sequence ID" value="NZ_UFUZ01000001.1"/>
</dbReference>
<evidence type="ECO:0000313" key="1">
    <source>
        <dbReference type="EMBL" id="SUX27570.1"/>
    </source>
</evidence>
<gene>
    <name evidence="1" type="ORF">NCTC12264_01824</name>
</gene>
<dbReference type="Proteomes" id="UP000254161">
    <property type="component" value="Unassembled WGS sequence"/>
</dbReference>
<accession>A0A381EKT0</accession>